<name>A0A084YZZ4_9ENTR</name>
<dbReference type="EMBL" id="JMTB01000242">
    <property type="protein sequence ID" value="KFB90788.1"/>
    <property type="molecule type" value="Genomic_DNA"/>
</dbReference>
<evidence type="ECO:0000313" key="2">
    <source>
        <dbReference type="Proteomes" id="UP000028630"/>
    </source>
</evidence>
<dbReference type="Proteomes" id="UP000028630">
    <property type="component" value="Unassembled WGS sequence"/>
</dbReference>
<dbReference type="AlphaFoldDB" id="A0A084YZZ4"/>
<protein>
    <submittedName>
        <fullName evidence="1">Biofilm-associated protein A</fullName>
    </submittedName>
</protein>
<keyword evidence="2" id="KW-1185">Reference proteome</keyword>
<proteinExistence type="predicted"/>
<sequence length="114" mass="12296">MENKIILAINSGEGKTRLLTADAGKAVNVKLIPGNKYLLKNVNDDFAPENITIKRVGKALHIIQEGDTEPSIIIDDYFDGGPDKPVLLGMAEDGQLYAYAPLSGESYDTGYLVA</sequence>
<evidence type="ECO:0000313" key="1">
    <source>
        <dbReference type="EMBL" id="KFB90788.1"/>
    </source>
</evidence>
<organism evidence="1 2">
    <name type="scientific">Trabulsiella guamensis ATCC 49490</name>
    <dbReference type="NCBI Taxonomy" id="1005994"/>
    <lineage>
        <taxon>Bacteria</taxon>
        <taxon>Pseudomonadati</taxon>
        <taxon>Pseudomonadota</taxon>
        <taxon>Gammaproteobacteria</taxon>
        <taxon>Enterobacterales</taxon>
        <taxon>Enterobacteriaceae</taxon>
        <taxon>Trabulsiella</taxon>
    </lineage>
</organism>
<accession>A0A084YZZ4</accession>
<dbReference type="eggNOG" id="COG2373">
    <property type="taxonomic scope" value="Bacteria"/>
</dbReference>
<reference evidence="2" key="1">
    <citation type="submission" date="2014-05" db="EMBL/GenBank/DDBJ databases">
        <title>ATOL: Assembling a taxonomically balanced genome-scale reconstruction of the evolutionary history of the Enterobacteriaceae.</title>
        <authorList>
            <person name="Plunkett G. III"/>
            <person name="Neeno-Eckwall E.C."/>
            <person name="Glasner J.D."/>
            <person name="Perna N.T."/>
        </authorList>
    </citation>
    <scope>NUCLEOTIDE SEQUENCE [LARGE SCALE GENOMIC DNA]</scope>
    <source>
        <strain evidence="2">ATCC 49490</strain>
    </source>
</reference>
<gene>
    <name evidence="1" type="primary">bapA</name>
    <name evidence="1" type="ORF">GTGU_04802</name>
</gene>
<comment type="caution">
    <text evidence="1">The sequence shown here is derived from an EMBL/GenBank/DDBJ whole genome shotgun (WGS) entry which is preliminary data.</text>
</comment>
<feature type="non-terminal residue" evidence="1">
    <location>
        <position position="114"/>
    </location>
</feature>